<gene>
    <name evidence="1" type="ORF">GCM10007891_24740</name>
</gene>
<dbReference type="RefSeq" id="WP_284723527.1">
    <property type="nucleotide sequence ID" value="NZ_BSND01000012.1"/>
</dbReference>
<reference evidence="1" key="2">
    <citation type="submission" date="2023-01" db="EMBL/GenBank/DDBJ databases">
        <title>Draft genome sequence of Methylophaga thalassica strain NBRC 102424.</title>
        <authorList>
            <person name="Sun Q."/>
            <person name="Mori K."/>
        </authorList>
    </citation>
    <scope>NUCLEOTIDE SEQUENCE</scope>
    <source>
        <strain evidence="1">NBRC 102424</strain>
    </source>
</reference>
<evidence type="ECO:0000313" key="1">
    <source>
        <dbReference type="EMBL" id="GLQ00621.1"/>
    </source>
</evidence>
<dbReference type="EMBL" id="BSND01000012">
    <property type="protein sequence ID" value="GLQ00621.1"/>
    <property type="molecule type" value="Genomic_DNA"/>
</dbReference>
<keyword evidence="2" id="KW-1185">Reference proteome</keyword>
<accession>A0ABQ5TYT1</accession>
<comment type="caution">
    <text evidence="1">The sequence shown here is derived from an EMBL/GenBank/DDBJ whole genome shotgun (WGS) entry which is preliminary data.</text>
</comment>
<organism evidence="1 2">
    <name type="scientific">Methylophaga thalassica</name>
    <dbReference type="NCBI Taxonomy" id="40223"/>
    <lineage>
        <taxon>Bacteria</taxon>
        <taxon>Pseudomonadati</taxon>
        <taxon>Pseudomonadota</taxon>
        <taxon>Gammaproteobacteria</taxon>
        <taxon>Thiotrichales</taxon>
        <taxon>Piscirickettsiaceae</taxon>
        <taxon>Methylophaga</taxon>
    </lineage>
</organism>
<protein>
    <submittedName>
        <fullName evidence="1">Uncharacterized protein</fullName>
    </submittedName>
</protein>
<name>A0ABQ5TYT1_9GAMM</name>
<sequence>MSTENMNYLQTVVFNALQKSTNIADQAEGYARNVNQYIDLLNLDPENRKLVANELGATDEQFSGFLTIVKAIWNGGKCDAEFTQVGDYMSEETRAFLDRYEIVD</sequence>
<reference evidence="1" key="1">
    <citation type="journal article" date="2014" name="Int. J. Syst. Evol. Microbiol.">
        <title>Complete genome of a new Firmicutes species belonging to the dominant human colonic microbiota ('Ruminococcus bicirculans') reveals two chromosomes and a selective capacity to utilize plant glucans.</title>
        <authorList>
            <consortium name="NISC Comparative Sequencing Program"/>
            <person name="Wegmann U."/>
            <person name="Louis P."/>
            <person name="Goesmann A."/>
            <person name="Henrissat B."/>
            <person name="Duncan S.H."/>
            <person name="Flint H.J."/>
        </authorList>
    </citation>
    <scope>NUCLEOTIDE SEQUENCE</scope>
    <source>
        <strain evidence="1">NBRC 102424</strain>
    </source>
</reference>
<dbReference type="Proteomes" id="UP001161423">
    <property type="component" value="Unassembled WGS sequence"/>
</dbReference>
<evidence type="ECO:0000313" key="2">
    <source>
        <dbReference type="Proteomes" id="UP001161423"/>
    </source>
</evidence>
<proteinExistence type="predicted"/>